<dbReference type="SUPFAM" id="SSF51182">
    <property type="entry name" value="RmlC-like cupins"/>
    <property type="match status" value="1"/>
</dbReference>
<evidence type="ECO:0000313" key="4">
    <source>
        <dbReference type="Proteomes" id="UP000474957"/>
    </source>
</evidence>
<keyword evidence="1" id="KW-0732">Signal</keyword>
<dbReference type="InterPro" id="IPR011051">
    <property type="entry name" value="RmlC_Cupin_sf"/>
</dbReference>
<evidence type="ECO:0000256" key="1">
    <source>
        <dbReference type="SAM" id="SignalP"/>
    </source>
</evidence>
<gene>
    <name evidence="3" type="ORF">GE300_16085</name>
</gene>
<dbReference type="Pfam" id="PF12973">
    <property type="entry name" value="Cupin_7"/>
    <property type="match status" value="1"/>
</dbReference>
<dbReference type="EMBL" id="WIND01000015">
    <property type="protein sequence ID" value="MSU91108.1"/>
    <property type="molecule type" value="Genomic_DNA"/>
</dbReference>
<dbReference type="InterPro" id="IPR025979">
    <property type="entry name" value="ChrR-like_cupin_dom"/>
</dbReference>
<proteinExistence type="predicted"/>
<evidence type="ECO:0000313" key="3">
    <source>
        <dbReference type="EMBL" id="MSU91108.1"/>
    </source>
</evidence>
<dbReference type="InterPro" id="IPR014710">
    <property type="entry name" value="RmlC-like_jellyroll"/>
</dbReference>
<evidence type="ECO:0000259" key="2">
    <source>
        <dbReference type="Pfam" id="PF12973"/>
    </source>
</evidence>
<dbReference type="Proteomes" id="UP000474957">
    <property type="component" value="Unassembled WGS sequence"/>
</dbReference>
<dbReference type="CDD" id="cd06989">
    <property type="entry name" value="cupin_DRT102"/>
    <property type="match status" value="1"/>
</dbReference>
<organism evidence="3 4">
    <name type="scientific">Halovulum marinum</name>
    <dbReference type="NCBI Taxonomy" id="2662447"/>
    <lineage>
        <taxon>Bacteria</taxon>
        <taxon>Pseudomonadati</taxon>
        <taxon>Pseudomonadota</taxon>
        <taxon>Alphaproteobacteria</taxon>
        <taxon>Rhodobacterales</taxon>
        <taxon>Paracoccaceae</taxon>
        <taxon>Halovulum</taxon>
    </lineage>
</organism>
<feature type="domain" description="ChrR-like cupin" evidence="2">
    <location>
        <begin position="37"/>
        <end position="147"/>
    </location>
</feature>
<name>A0A6L5Z3I5_9RHOB</name>
<feature type="signal peptide" evidence="1">
    <location>
        <begin position="1"/>
        <end position="27"/>
    </location>
</feature>
<protein>
    <submittedName>
        <fullName evidence="3">DUF4437 domain-containing protein</fullName>
    </submittedName>
</protein>
<comment type="caution">
    <text evidence="3">The sequence shown here is derived from an EMBL/GenBank/DDBJ whole genome shotgun (WGS) entry which is preliminary data.</text>
</comment>
<feature type="chain" id="PRO_5027018316" evidence="1">
    <location>
        <begin position="28"/>
        <end position="162"/>
    </location>
</feature>
<accession>A0A6L5Z3I5</accession>
<dbReference type="AlphaFoldDB" id="A0A6L5Z3I5"/>
<keyword evidence="4" id="KW-1185">Reference proteome</keyword>
<sequence length="162" mass="16613">MARIKHFASTAVAVGALALAAAAPVGADEGQAHPKMVPVGQVTFQPGPATLPAGAQIAVLHGNPAEEGPFVIRLKFPAGYVIPPHSHTKEEHVTVISGGFGMGTGGTVDKAKAPIMASGSFVQIPVGMPHFAWTEEETVVQINAMGPFGITYVDPADDPRGT</sequence>
<dbReference type="Gene3D" id="2.60.120.10">
    <property type="entry name" value="Jelly Rolls"/>
    <property type="match status" value="1"/>
</dbReference>
<reference evidence="3 4" key="1">
    <citation type="submission" date="2019-10" db="EMBL/GenBank/DDBJ databases">
        <title>Cognatihalovulum marinum gen. nov. sp. nov., a new member of the family Rhodobacteraceae isolated from deep seawater of the Northwest Indian Ocean.</title>
        <authorList>
            <person name="Ruan C."/>
            <person name="Wang J."/>
            <person name="Zheng X."/>
            <person name="Song L."/>
            <person name="Zhu Y."/>
            <person name="Huang Y."/>
            <person name="Lu Z."/>
            <person name="Du W."/>
            <person name="Huang L."/>
            <person name="Dai X."/>
        </authorList>
    </citation>
    <scope>NUCLEOTIDE SEQUENCE [LARGE SCALE GENOMIC DNA]</scope>
    <source>
        <strain evidence="3 4">2CG4</strain>
    </source>
</reference>